<proteinExistence type="predicted"/>
<evidence type="ECO:0000256" key="2">
    <source>
        <dbReference type="ARBA" id="ARBA00022692"/>
    </source>
</evidence>
<sequence length="170" mass="18721">MLFTIIIIAWLVMALFRGFHRGLVIEILHLVGTIGVLIFARLFYQPVGQALSSFLTGVHLVETGVMTTLIINVVAFFILTSIGWAVVRFVARLSRKVTWLPVIKQVNSLAGGVVAVVVAYLVIFVCLTVANLINTPYVQAQMTASPLATYIVKQTPVLTSDYLNNWIQTS</sequence>
<dbReference type="RefSeq" id="WP_137646008.1">
    <property type="nucleotide sequence ID" value="NZ_BAABRM010000033.1"/>
</dbReference>
<dbReference type="PANTHER" id="PTHR37306">
    <property type="entry name" value="COLICIN V PRODUCTION PROTEIN"/>
    <property type="match status" value="1"/>
</dbReference>
<keyword evidence="2 5" id="KW-0812">Transmembrane</keyword>
<dbReference type="Pfam" id="PF02674">
    <property type="entry name" value="Colicin_V"/>
    <property type="match status" value="1"/>
</dbReference>
<dbReference type="PANTHER" id="PTHR37306:SF1">
    <property type="entry name" value="COLICIN V PRODUCTION PROTEIN"/>
    <property type="match status" value="1"/>
</dbReference>
<organism evidence="6 7">
    <name type="scientific">Lactiplantibacillus plajomi</name>
    <dbReference type="NCBI Taxonomy" id="1457217"/>
    <lineage>
        <taxon>Bacteria</taxon>
        <taxon>Bacillati</taxon>
        <taxon>Bacillota</taxon>
        <taxon>Bacilli</taxon>
        <taxon>Lactobacillales</taxon>
        <taxon>Lactobacillaceae</taxon>
        <taxon>Lactiplantibacillus</taxon>
    </lineage>
</organism>
<dbReference type="EMBL" id="JBHLUK010000003">
    <property type="protein sequence ID" value="MFC0422712.1"/>
    <property type="molecule type" value="Genomic_DNA"/>
</dbReference>
<accession>A0ABV6K0S5</accession>
<keyword evidence="4 5" id="KW-0472">Membrane</keyword>
<keyword evidence="3 5" id="KW-1133">Transmembrane helix</keyword>
<evidence type="ECO:0000256" key="3">
    <source>
        <dbReference type="ARBA" id="ARBA00022989"/>
    </source>
</evidence>
<gene>
    <name evidence="6" type="ORF">ACFFGS_00765</name>
</gene>
<feature type="transmembrane region" description="Helical" evidence="5">
    <location>
        <begin position="64"/>
        <end position="87"/>
    </location>
</feature>
<feature type="transmembrane region" description="Helical" evidence="5">
    <location>
        <begin position="23"/>
        <end position="44"/>
    </location>
</feature>
<evidence type="ECO:0000256" key="5">
    <source>
        <dbReference type="SAM" id="Phobius"/>
    </source>
</evidence>
<dbReference type="InterPro" id="IPR003825">
    <property type="entry name" value="Colicin-V_CvpA"/>
</dbReference>
<feature type="transmembrane region" description="Helical" evidence="5">
    <location>
        <begin position="108"/>
        <end position="133"/>
    </location>
</feature>
<evidence type="ECO:0000313" key="7">
    <source>
        <dbReference type="Proteomes" id="UP001589855"/>
    </source>
</evidence>
<evidence type="ECO:0000256" key="4">
    <source>
        <dbReference type="ARBA" id="ARBA00023136"/>
    </source>
</evidence>
<keyword evidence="7" id="KW-1185">Reference proteome</keyword>
<comment type="subcellular location">
    <subcellularLocation>
        <location evidence="1">Membrane</location>
        <topology evidence="1">Multi-pass membrane protein</topology>
    </subcellularLocation>
</comment>
<comment type="caution">
    <text evidence="6">The sequence shown here is derived from an EMBL/GenBank/DDBJ whole genome shotgun (WGS) entry which is preliminary data.</text>
</comment>
<reference evidence="6 7" key="1">
    <citation type="submission" date="2024-09" db="EMBL/GenBank/DDBJ databases">
        <authorList>
            <person name="Sun Q."/>
            <person name="Mori K."/>
        </authorList>
    </citation>
    <scope>NUCLEOTIDE SEQUENCE [LARGE SCALE GENOMIC DNA]</scope>
    <source>
        <strain evidence="6 7">TBRC 4575</strain>
    </source>
</reference>
<evidence type="ECO:0000256" key="1">
    <source>
        <dbReference type="ARBA" id="ARBA00004141"/>
    </source>
</evidence>
<name>A0ABV6K0S5_9LACO</name>
<evidence type="ECO:0000313" key="6">
    <source>
        <dbReference type="EMBL" id="MFC0422712.1"/>
    </source>
</evidence>
<dbReference type="Proteomes" id="UP001589855">
    <property type="component" value="Unassembled WGS sequence"/>
</dbReference>
<protein>
    <submittedName>
        <fullName evidence="6">CvpA family protein</fullName>
    </submittedName>
</protein>